<feature type="transmembrane region" description="Helical" evidence="1">
    <location>
        <begin position="408"/>
        <end position="432"/>
    </location>
</feature>
<dbReference type="RefSeq" id="WP_203413752.1">
    <property type="nucleotide sequence ID" value="NZ_CP060244.1"/>
</dbReference>
<name>A0A7H1NUZ8_9PROT</name>
<keyword evidence="1" id="KW-1133">Transmembrane helix</keyword>
<organism evidence="2 3">
    <name type="scientific">Entomobacter blattae</name>
    <dbReference type="NCBI Taxonomy" id="2762277"/>
    <lineage>
        <taxon>Bacteria</taxon>
        <taxon>Pseudomonadati</taxon>
        <taxon>Pseudomonadota</taxon>
        <taxon>Alphaproteobacteria</taxon>
        <taxon>Acetobacterales</taxon>
        <taxon>Acetobacteraceae</taxon>
        <taxon>Entomobacter</taxon>
    </lineage>
</organism>
<accession>A0A7H1NUZ8</accession>
<feature type="transmembrane region" description="Helical" evidence="1">
    <location>
        <begin position="105"/>
        <end position="121"/>
    </location>
</feature>
<feature type="transmembrane region" description="Helical" evidence="1">
    <location>
        <begin position="252"/>
        <end position="272"/>
    </location>
</feature>
<gene>
    <name evidence="2" type="ORF">JGUZn3_24080</name>
</gene>
<protein>
    <submittedName>
        <fullName evidence="2">Uncharacterized protein</fullName>
    </submittedName>
</protein>
<keyword evidence="3" id="KW-1185">Reference proteome</keyword>
<feature type="transmembrane region" description="Helical" evidence="1">
    <location>
        <begin position="6"/>
        <end position="28"/>
    </location>
</feature>
<feature type="transmembrane region" description="Helical" evidence="1">
    <location>
        <begin position="127"/>
        <end position="145"/>
    </location>
</feature>
<dbReference type="Proteomes" id="UP000516349">
    <property type="component" value="Chromosome"/>
</dbReference>
<feature type="transmembrane region" description="Helical" evidence="1">
    <location>
        <begin position="35"/>
        <end position="53"/>
    </location>
</feature>
<sequence>MDAVAHIHWSSIFLWYLLWPFLGASILLGIPKGQWVLRGSWAVMVIQFLVWWIGIISRTGRPVSVLFWEDSQPVWACFLVLLFSQLVGHILFARPWENKPFQHKDGMIFWCLAGLTQFAIAATYIHVVWACVLGMFVMVSCVFFKPQALLARFENRAFANGLHVFLPGWIISLSGILLAPYGGDTAQVGWVMSVSEGLILYGAGVMLHAVYCLSVCLQKMQRGRGMGVVFLPFFLLCLYGLVLRWPERMENIGIQASLLIPASIGVVGWGIVQAFRKNFIMASIFIHFGAALACLGLKTGEATSISLLLMGVLALITPLGLWLEKGGCDNKLLLFVGTIFCLGLPPAGFFIGDIVLVRYLFHQLFWFGIFGIGVLGVLVVSGRHYFYQKIQESASLETLDGGTVMVKPITAIILVYFLASGIPVLFFSSLLYGTATELVATTTKAK</sequence>
<feature type="transmembrane region" description="Helical" evidence="1">
    <location>
        <begin position="364"/>
        <end position="387"/>
    </location>
</feature>
<feature type="transmembrane region" description="Helical" evidence="1">
    <location>
        <begin position="332"/>
        <end position="352"/>
    </location>
</feature>
<feature type="transmembrane region" description="Helical" evidence="1">
    <location>
        <begin position="198"/>
        <end position="217"/>
    </location>
</feature>
<feature type="transmembrane region" description="Helical" evidence="1">
    <location>
        <begin position="279"/>
        <end position="298"/>
    </location>
</feature>
<reference evidence="2 3" key="1">
    <citation type="submission" date="2020-08" db="EMBL/GenBank/DDBJ databases">
        <title>Complete genome sequence of Entomobacter blattae G55GP.</title>
        <authorList>
            <person name="Poehlein A."/>
            <person name="Guzman J."/>
            <person name="Daniel R."/>
            <person name="Vilcinskas A."/>
        </authorList>
    </citation>
    <scope>NUCLEOTIDE SEQUENCE [LARGE SCALE GENOMIC DNA]</scope>
    <source>
        <strain evidence="2 3">G55GP</strain>
    </source>
</reference>
<evidence type="ECO:0000313" key="3">
    <source>
        <dbReference type="Proteomes" id="UP000516349"/>
    </source>
</evidence>
<feature type="transmembrane region" description="Helical" evidence="1">
    <location>
        <begin position="304"/>
        <end position="323"/>
    </location>
</feature>
<keyword evidence="1" id="KW-0472">Membrane</keyword>
<keyword evidence="1" id="KW-0812">Transmembrane</keyword>
<dbReference type="AlphaFoldDB" id="A0A7H1NUZ8"/>
<feature type="transmembrane region" description="Helical" evidence="1">
    <location>
        <begin position="157"/>
        <end position="178"/>
    </location>
</feature>
<dbReference type="EMBL" id="CP060244">
    <property type="protein sequence ID" value="QNT79608.1"/>
    <property type="molecule type" value="Genomic_DNA"/>
</dbReference>
<evidence type="ECO:0000256" key="1">
    <source>
        <dbReference type="SAM" id="Phobius"/>
    </source>
</evidence>
<evidence type="ECO:0000313" key="2">
    <source>
        <dbReference type="EMBL" id="QNT79608.1"/>
    </source>
</evidence>
<feature type="transmembrane region" description="Helical" evidence="1">
    <location>
        <begin position="73"/>
        <end position="93"/>
    </location>
</feature>
<proteinExistence type="predicted"/>
<feature type="transmembrane region" description="Helical" evidence="1">
    <location>
        <begin position="229"/>
        <end position="246"/>
    </location>
</feature>
<dbReference type="KEGG" id="ebla:JGUZn3_24080"/>